<protein>
    <recommendedName>
        <fullName evidence="1">Calcineurin-like phosphoesterase domain-containing protein</fullName>
    </recommendedName>
</protein>
<name>M4ZT10_9BRAD</name>
<proteinExistence type="predicted"/>
<gene>
    <name evidence="2" type="ORF">S58_34320</name>
</gene>
<sequence length="257" mass="28044">MALSLLERFVEEVNAASVDAVIELGDRISDESSARDRVLEQEVAERFNELSVPHHHVSGNHDVALLSLADNEAILDRPSGSRTLIIGEVRCVFWQPDVTLTRERGLGLSPGDLDDLVRMLAADDRPTLLVSHVPLSGHEQTGNYYFEANPGHATYAEIAEIRAAIAGAPCPIVALAGHVHWNTLTTVDATPHITLQSLTESFISGDAAEASGMIEVDADELRWVVRGREPVSIALPWRKTKSRWRAPLPSFVATGLH</sequence>
<dbReference type="InterPro" id="IPR004843">
    <property type="entry name" value="Calcineurin-like_PHP"/>
</dbReference>
<dbReference type="Gene3D" id="3.60.21.10">
    <property type="match status" value="1"/>
</dbReference>
<dbReference type="Pfam" id="PF00149">
    <property type="entry name" value="Metallophos"/>
    <property type="match status" value="1"/>
</dbReference>
<dbReference type="EMBL" id="AP012603">
    <property type="protein sequence ID" value="BAM89425.1"/>
    <property type="molecule type" value="Genomic_DNA"/>
</dbReference>
<dbReference type="STRING" id="1245469.S58_34320"/>
<evidence type="ECO:0000313" key="3">
    <source>
        <dbReference type="Proteomes" id="UP000011841"/>
    </source>
</evidence>
<dbReference type="SUPFAM" id="SSF56300">
    <property type="entry name" value="Metallo-dependent phosphatases"/>
    <property type="match status" value="1"/>
</dbReference>
<dbReference type="Proteomes" id="UP000011841">
    <property type="component" value="Chromosome"/>
</dbReference>
<accession>M4ZT10</accession>
<dbReference type="AlphaFoldDB" id="M4ZT10"/>
<feature type="domain" description="Calcineurin-like phosphoesterase" evidence="1">
    <location>
        <begin position="6"/>
        <end position="164"/>
    </location>
</feature>
<dbReference type="PATRIC" id="fig|1245469.3.peg.3507"/>
<dbReference type="KEGG" id="aol:S58_34320"/>
<dbReference type="InterPro" id="IPR029052">
    <property type="entry name" value="Metallo-depent_PP-like"/>
</dbReference>
<reference evidence="2 3" key="1">
    <citation type="journal article" date="2013" name="Appl. Environ. Microbiol.">
        <title>Genome analysis suggests that the soil oligotrophic bacterium Agromonas oligotrophica (Bradyrhizobium oligotrophicum) is a nitrogen-fixing symbiont of Aeschynomene indica.</title>
        <authorList>
            <person name="Okubo T."/>
            <person name="Fukushima S."/>
            <person name="Itakura M."/>
            <person name="Oshima K."/>
            <person name="Longtonglang A."/>
            <person name="Teaumroong N."/>
            <person name="Mitsui H."/>
            <person name="Hattori M."/>
            <person name="Hattori R."/>
            <person name="Hattori T."/>
            <person name="Minamisawa K."/>
        </authorList>
    </citation>
    <scope>NUCLEOTIDE SEQUENCE [LARGE SCALE GENOMIC DNA]</scope>
    <source>
        <strain evidence="2 3">S58</strain>
    </source>
</reference>
<keyword evidence="3" id="KW-1185">Reference proteome</keyword>
<dbReference type="eggNOG" id="COG1409">
    <property type="taxonomic scope" value="Bacteria"/>
</dbReference>
<evidence type="ECO:0000259" key="1">
    <source>
        <dbReference type="Pfam" id="PF00149"/>
    </source>
</evidence>
<evidence type="ECO:0000313" key="2">
    <source>
        <dbReference type="EMBL" id="BAM89425.1"/>
    </source>
</evidence>
<dbReference type="GO" id="GO:0016787">
    <property type="term" value="F:hydrolase activity"/>
    <property type="evidence" value="ECO:0007669"/>
    <property type="project" value="InterPro"/>
</dbReference>
<dbReference type="HOGENOM" id="CLU_1007872_0_0_5"/>
<organism evidence="2 3">
    <name type="scientific">Bradyrhizobium oligotrophicum S58</name>
    <dbReference type="NCBI Taxonomy" id="1245469"/>
    <lineage>
        <taxon>Bacteria</taxon>
        <taxon>Pseudomonadati</taxon>
        <taxon>Pseudomonadota</taxon>
        <taxon>Alphaproteobacteria</taxon>
        <taxon>Hyphomicrobiales</taxon>
        <taxon>Nitrobacteraceae</taxon>
        <taxon>Bradyrhizobium</taxon>
    </lineage>
</organism>